<dbReference type="Proteomes" id="UP001341281">
    <property type="component" value="Chromosome 07"/>
</dbReference>
<feature type="non-terminal residue" evidence="2">
    <location>
        <position position="1"/>
    </location>
</feature>
<dbReference type="AlphaFoldDB" id="A0AAQ3X334"/>
<dbReference type="EMBL" id="CP144751">
    <property type="protein sequence ID" value="WVZ83081.1"/>
    <property type="molecule type" value="Genomic_DNA"/>
</dbReference>
<organism evidence="2 3">
    <name type="scientific">Paspalum notatum var. saurae</name>
    <dbReference type="NCBI Taxonomy" id="547442"/>
    <lineage>
        <taxon>Eukaryota</taxon>
        <taxon>Viridiplantae</taxon>
        <taxon>Streptophyta</taxon>
        <taxon>Embryophyta</taxon>
        <taxon>Tracheophyta</taxon>
        <taxon>Spermatophyta</taxon>
        <taxon>Magnoliopsida</taxon>
        <taxon>Liliopsida</taxon>
        <taxon>Poales</taxon>
        <taxon>Poaceae</taxon>
        <taxon>PACMAD clade</taxon>
        <taxon>Panicoideae</taxon>
        <taxon>Andropogonodae</taxon>
        <taxon>Paspaleae</taxon>
        <taxon>Paspalinae</taxon>
        <taxon>Paspalum</taxon>
    </lineage>
</organism>
<proteinExistence type="predicted"/>
<reference evidence="2 3" key="1">
    <citation type="submission" date="2024-02" db="EMBL/GenBank/DDBJ databases">
        <title>High-quality chromosome-scale genome assembly of Pensacola bahiagrass (Paspalum notatum Flugge var. saurae).</title>
        <authorList>
            <person name="Vega J.M."/>
            <person name="Podio M."/>
            <person name="Orjuela J."/>
            <person name="Siena L.A."/>
            <person name="Pessino S.C."/>
            <person name="Combes M.C."/>
            <person name="Mariac C."/>
            <person name="Albertini E."/>
            <person name="Pupilli F."/>
            <person name="Ortiz J.P.A."/>
            <person name="Leblanc O."/>
        </authorList>
    </citation>
    <scope>NUCLEOTIDE SEQUENCE [LARGE SCALE GENOMIC DNA]</scope>
    <source>
        <strain evidence="2">R1</strain>
        <tissue evidence="2">Leaf</tissue>
    </source>
</reference>
<feature type="compositionally biased region" description="Gly residues" evidence="1">
    <location>
        <begin position="191"/>
        <end position="203"/>
    </location>
</feature>
<keyword evidence="3" id="KW-1185">Reference proteome</keyword>
<feature type="region of interest" description="Disordered" evidence="1">
    <location>
        <begin position="1"/>
        <end position="70"/>
    </location>
</feature>
<protein>
    <submittedName>
        <fullName evidence="2">Uncharacterized protein</fullName>
    </submittedName>
</protein>
<sequence length="210" mass="22676">RRPHGSRRACREAEAVRCRRDRAAAGRRPRGSRRKGSEAAGGEALRILPLPERPRGGRRGSRRGSAATVDTTPRCTTRCRSCSVDVVVEEPGTSLARWEQGSTGKDQVNRTSDKCLPSVRGQREGYKDPFFGLTMGFGSQSSDDVFRWFCVEAGSSSNPKVLLIHSLPSQINSQFCRGRQHDGREGRAAAGQGGIAATGGTRGGGRRGRP</sequence>
<name>A0AAQ3X334_PASNO</name>
<evidence type="ECO:0000256" key="1">
    <source>
        <dbReference type="SAM" id="MobiDB-lite"/>
    </source>
</evidence>
<evidence type="ECO:0000313" key="2">
    <source>
        <dbReference type="EMBL" id="WVZ83081.1"/>
    </source>
</evidence>
<feature type="compositionally biased region" description="Basic and acidic residues" evidence="1">
    <location>
        <begin position="9"/>
        <end position="24"/>
    </location>
</feature>
<gene>
    <name evidence="2" type="ORF">U9M48_030261</name>
</gene>
<accession>A0AAQ3X334</accession>
<evidence type="ECO:0000313" key="3">
    <source>
        <dbReference type="Proteomes" id="UP001341281"/>
    </source>
</evidence>
<feature type="compositionally biased region" description="Basic residues" evidence="1">
    <location>
        <begin position="25"/>
        <end position="34"/>
    </location>
</feature>
<feature type="region of interest" description="Disordered" evidence="1">
    <location>
        <begin position="178"/>
        <end position="210"/>
    </location>
</feature>